<protein>
    <submittedName>
        <fullName evidence="1">Uncharacterized protein</fullName>
    </submittedName>
</protein>
<evidence type="ECO:0000313" key="2">
    <source>
        <dbReference type="Proteomes" id="UP000316781"/>
    </source>
</evidence>
<gene>
    <name evidence="1" type="ORF">FM996_16750</name>
</gene>
<proteinExistence type="predicted"/>
<dbReference type="RefSeq" id="WP_142863972.1">
    <property type="nucleotide sequence ID" value="NZ_VJMF01000071.1"/>
</dbReference>
<sequence>MRLRVAAAIIRDGARDRVPSIEGELGDRCDEDSWDIAVADFDLAHEAEGVADVEHIGHCASVRAVAS</sequence>
<organism evidence="1 2">
    <name type="scientific">Methylosinus sporium</name>
    <dbReference type="NCBI Taxonomy" id="428"/>
    <lineage>
        <taxon>Bacteria</taxon>
        <taxon>Pseudomonadati</taxon>
        <taxon>Pseudomonadota</taxon>
        <taxon>Alphaproteobacteria</taxon>
        <taxon>Hyphomicrobiales</taxon>
        <taxon>Methylocystaceae</taxon>
        <taxon>Methylosinus</taxon>
    </lineage>
</organism>
<reference evidence="1 2" key="1">
    <citation type="submission" date="2019-07" db="EMBL/GenBank/DDBJ databases">
        <title>Ln-dependent methylotrophs.</title>
        <authorList>
            <person name="Tani A."/>
        </authorList>
    </citation>
    <scope>NUCLEOTIDE SEQUENCE [LARGE SCALE GENOMIC DNA]</scope>
    <source>
        <strain evidence="1 2">SM89A</strain>
    </source>
</reference>
<dbReference type="AlphaFoldDB" id="A0A549SLA8"/>
<name>A0A549SLA8_METSR</name>
<comment type="caution">
    <text evidence="1">The sequence shown here is derived from an EMBL/GenBank/DDBJ whole genome shotgun (WGS) entry which is preliminary data.</text>
</comment>
<evidence type="ECO:0000313" key="1">
    <source>
        <dbReference type="EMBL" id="TRL30420.1"/>
    </source>
</evidence>
<accession>A0A549SLA8</accession>
<dbReference type="Proteomes" id="UP000316781">
    <property type="component" value="Unassembled WGS sequence"/>
</dbReference>
<dbReference type="EMBL" id="VJMF01000071">
    <property type="protein sequence ID" value="TRL30420.1"/>
    <property type="molecule type" value="Genomic_DNA"/>
</dbReference>